<keyword evidence="3" id="KW-0963">Cytoplasm</keyword>
<dbReference type="InterPro" id="IPR027417">
    <property type="entry name" value="P-loop_NTPase"/>
</dbReference>
<dbReference type="Gene3D" id="3.40.50.300">
    <property type="entry name" value="P-loop containing nucleotide triphosphate hydrolases"/>
    <property type="match status" value="1"/>
</dbReference>
<dbReference type="FunFam" id="3.40.50.300:FF:000013">
    <property type="entry name" value="PhoH family ATPase"/>
    <property type="match status" value="1"/>
</dbReference>
<sequence length="391" mass="43578">MVWAQPAGSFPSHSFLNSLRLVEKVITLENVSLVEFLGPDNQNIRQLAAAFPGSKIISRGNEIKIQGQTQVISRINDILSALLEHYHQYGQITDKTVSQYLTSADEDQQDRILAASPDVILFGAKGGVIKAKTANQQRLVDTVLKNDLVFALGPAGTGKTYISVALAVRALKNKEVKKIIISRPVVEAGESLGFLPGDMKEKVDPYLRPIYDALEDMLPPEKFKFYLENKTIEIAPLAYMRGRTLNNAFVLLDEAQNTTPSQLKMFLTRMGPSAKVMVNGDRSQIDLPTKQKSGLIQALDILRDVNGIGFVEMTSEDVVRHRLVKQIVQAYDKFDVQMQKDQANQANRAPREYQPYRRPNGPGMAASDPGRHPDARREDDGMQELPVNHEQ</sequence>
<evidence type="ECO:0000313" key="10">
    <source>
        <dbReference type="Proteomes" id="UP000198310"/>
    </source>
</evidence>
<feature type="region of interest" description="Disordered" evidence="7">
    <location>
        <begin position="340"/>
        <end position="391"/>
    </location>
</feature>
<dbReference type="EMBL" id="FZNS01000008">
    <property type="protein sequence ID" value="SNR83368.1"/>
    <property type="molecule type" value="Genomic_DNA"/>
</dbReference>
<dbReference type="AlphaFoldDB" id="A0A238ZK63"/>
<evidence type="ECO:0000256" key="6">
    <source>
        <dbReference type="ARBA" id="ARBA00039970"/>
    </source>
</evidence>
<evidence type="ECO:0000256" key="4">
    <source>
        <dbReference type="ARBA" id="ARBA00022741"/>
    </source>
</evidence>
<feature type="compositionally biased region" description="Basic and acidic residues" evidence="7">
    <location>
        <begin position="369"/>
        <end position="380"/>
    </location>
</feature>
<evidence type="ECO:0000259" key="8">
    <source>
        <dbReference type="Pfam" id="PF02562"/>
    </source>
</evidence>
<keyword evidence="5" id="KW-0067">ATP-binding</keyword>
<dbReference type="Proteomes" id="UP000198310">
    <property type="component" value="Unassembled WGS sequence"/>
</dbReference>
<dbReference type="InterPro" id="IPR003714">
    <property type="entry name" value="PhoH"/>
</dbReference>
<dbReference type="PANTHER" id="PTHR30473">
    <property type="entry name" value="PROTEIN PHOH"/>
    <property type="match status" value="1"/>
</dbReference>
<dbReference type="GO" id="GO:0005829">
    <property type="term" value="C:cytosol"/>
    <property type="evidence" value="ECO:0007669"/>
    <property type="project" value="TreeGrafter"/>
</dbReference>
<dbReference type="PANTHER" id="PTHR30473:SF1">
    <property type="entry name" value="PHOH-LIKE PROTEIN"/>
    <property type="match status" value="1"/>
</dbReference>
<protein>
    <recommendedName>
        <fullName evidence="6">PhoH-like protein</fullName>
    </recommendedName>
</protein>
<keyword evidence="10" id="KW-1185">Reference proteome</keyword>
<comment type="subcellular location">
    <subcellularLocation>
        <location evidence="1">Cytoplasm</location>
    </subcellularLocation>
</comment>
<reference evidence="10" key="1">
    <citation type="submission" date="2017-06" db="EMBL/GenBank/DDBJ databases">
        <authorList>
            <person name="Varghese N."/>
            <person name="Submissions S."/>
        </authorList>
    </citation>
    <scope>NUCLEOTIDE SEQUENCE [LARGE SCALE GENOMIC DNA]</scope>
    <source>
        <strain evidence="10">DSM 28041</strain>
    </source>
</reference>
<name>A0A238ZK63_9BACT</name>
<evidence type="ECO:0000256" key="3">
    <source>
        <dbReference type="ARBA" id="ARBA00022490"/>
    </source>
</evidence>
<dbReference type="GO" id="GO:0005524">
    <property type="term" value="F:ATP binding"/>
    <property type="evidence" value="ECO:0007669"/>
    <property type="project" value="UniProtKB-KW"/>
</dbReference>
<evidence type="ECO:0000256" key="2">
    <source>
        <dbReference type="ARBA" id="ARBA00010393"/>
    </source>
</evidence>
<accession>A0A238ZK63</accession>
<proteinExistence type="inferred from homology"/>
<gene>
    <name evidence="9" type="ORF">SAMN06269173_10890</name>
</gene>
<evidence type="ECO:0000256" key="5">
    <source>
        <dbReference type="ARBA" id="ARBA00022840"/>
    </source>
</evidence>
<dbReference type="SUPFAM" id="SSF52540">
    <property type="entry name" value="P-loop containing nucleoside triphosphate hydrolases"/>
    <property type="match status" value="1"/>
</dbReference>
<evidence type="ECO:0000313" key="9">
    <source>
        <dbReference type="EMBL" id="SNR83368.1"/>
    </source>
</evidence>
<comment type="similarity">
    <text evidence="2">Belongs to the PhoH family.</text>
</comment>
<feature type="domain" description="PhoH-like protein" evidence="8">
    <location>
        <begin position="129"/>
        <end position="332"/>
    </location>
</feature>
<organism evidence="9 10">
    <name type="scientific">Hymenobacter mucosus</name>
    <dbReference type="NCBI Taxonomy" id="1411120"/>
    <lineage>
        <taxon>Bacteria</taxon>
        <taxon>Pseudomonadati</taxon>
        <taxon>Bacteroidota</taxon>
        <taxon>Cytophagia</taxon>
        <taxon>Cytophagales</taxon>
        <taxon>Hymenobacteraceae</taxon>
        <taxon>Hymenobacter</taxon>
    </lineage>
</organism>
<dbReference type="Pfam" id="PF02562">
    <property type="entry name" value="PhoH"/>
    <property type="match status" value="1"/>
</dbReference>
<dbReference type="InterPro" id="IPR051451">
    <property type="entry name" value="PhoH2-like"/>
</dbReference>
<evidence type="ECO:0000256" key="1">
    <source>
        <dbReference type="ARBA" id="ARBA00004496"/>
    </source>
</evidence>
<evidence type="ECO:0000256" key="7">
    <source>
        <dbReference type="SAM" id="MobiDB-lite"/>
    </source>
</evidence>
<keyword evidence="4" id="KW-0547">Nucleotide-binding</keyword>